<dbReference type="InterPro" id="IPR046887">
    <property type="entry name" value="RsmE_PUA-like"/>
</dbReference>
<dbReference type="RefSeq" id="WP_156219287.1">
    <property type="nucleotide sequence ID" value="NZ_WOFH01000010.1"/>
</dbReference>
<dbReference type="InterPro" id="IPR046886">
    <property type="entry name" value="RsmE_MTase_dom"/>
</dbReference>
<dbReference type="Pfam" id="PF20260">
    <property type="entry name" value="PUA_4"/>
    <property type="match status" value="1"/>
</dbReference>
<evidence type="ECO:0000256" key="11">
    <source>
        <dbReference type="ARBA" id="ARBA00047944"/>
    </source>
</evidence>
<comment type="catalytic activity">
    <reaction evidence="11 12">
        <text>uridine(1498) in 16S rRNA + S-adenosyl-L-methionine = N(3)-methyluridine(1498) in 16S rRNA + S-adenosyl-L-homocysteine + H(+)</text>
        <dbReference type="Rhea" id="RHEA:42920"/>
        <dbReference type="Rhea" id="RHEA-COMP:10283"/>
        <dbReference type="Rhea" id="RHEA-COMP:10284"/>
        <dbReference type="ChEBI" id="CHEBI:15378"/>
        <dbReference type="ChEBI" id="CHEBI:57856"/>
        <dbReference type="ChEBI" id="CHEBI:59789"/>
        <dbReference type="ChEBI" id="CHEBI:65315"/>
        <dbReference type="ChEBI" id="CHEBI:74502"/>
        <dbReference type="EC" id="2.1.1.193"/>
    </reaction>
</comment>
<evidence type="ECO:0000256" key="1">
    <source>
        <dbReference type="ARBA" id="ARBA00004496"/>
    </source>
</evidence>
<comment type="function">
    <text evidence="10 12">Specifically methylates the N3 position of the uracil ring of uridine 1498 (m3U1498) in 16S rRNA. Acts on the fully assembled 30S ribosomal subunit.</text>
</comment>
<dbReference type="Pfam" id="PF04452">
    <property type="entry name" value="Methyltrans_RNA"/>
    <property type="match status" value="1"/>
</dbReference>
<dbReference type="FunFam" id="3.40.1280.10:FF:000023">
    <property type="entry name" value="Ribosomal RNA small subunit methyltransferase E"/>
    <property type="match status" value="1"/>
</dbReference>
<comment type="similarity">
    <text evidence="2 12">Belongs to the RNA methyltransferase RsmE family.</text>
</comment>
<dbReference type="InterPro" id="IPR015947">
    <property type="entry name" value="PUA-like_sf"/>
</dbReference>
<evidence type="ECO:0000256" key="6">
    <source>
        <dbReference type="ARBA" id="ARBA00022552"/>
    </source>
</evidence>
<evidence type="ECO:0000256" key="5">
    <source>
        <dbReference type="ARBA" id="ARBA00022490"/>
    </source>
</evidence>
<evidence type="ECO:0000256" key="10">
    <source>
        <dbReference type="ARBA" id="ARBA00025699"/>
    </source>
</evidence>
<evidence type="ECO:0000313" key="16">
    <source>
        <dbReference type="Proteomes" id="UP000432015"/>
    </source>
</evidence>
<dbReference type="GO" id="GO:0005737">
    <property type="term" value="C:cytoplasm"/>
    <property type="evidence" value="ECO:0007669"/>
    <property type="project" value="UniProtKB-SubCell"/>
</dbReference>
<keyword evidence="6 12" id="KW-0698">rRNA processing</keyword>
<dbReference type="InterPro" id="IPR029026">
    <property type="entry name" value="tRNA_m1G_MTases_N"/>
</dbReference>
<dbReference type="CDD" id="cd18084">
    <property type="entry name" value="RsmE-like"/>
    <property type="match status" value="1"/>
</dbReference>
<name>A0A7K1L6U2_9ACTN</name>
<sequence>MSPPVFLAASAALEGDRVLLDGPEGRHAATVRRLRPGERVDLTDGAGLLAECVVAAADRASLTLDVVARHREPPPAPRLVVVQALPKGDRGELAVETMTEAGVDEIVPWSAARCVTRWRPERREKALARWRGTAREAGKQARRPRFPDVADLASTEQVAARLAAASLALVLHEEADAPLSAVRPPADGEIVLVVGPEGGITGEELEALGAAGGRPTRLGPTVLRTSTAGVAAAAVLLAATGRW</sequence>
<dbReference type="PANTHER" id="PTHR30027">
    <property type="entry name" value="RIBOSOMAL RNA SMALL SUBUNIT METHYLTRANSFERASE E"/>
    <property type="match status" value="1"/>
</dbReference>
<keyword evidence="5 12" id="KW-0963">Cytoplasm</keyword>
<dbReference type="SUPFAM" id="SSF88697">
    <property type="entry name" value="PUA domain-like"/>
    <property type="match status" value="1"/>
</dbReference>
<evidence type="ECO:0000256" key="7">
    <source>
        <dbReference type="ARBA" id="ARBA00022603"/>
    </source>
</evidence>
<dbReference type="SUPFAM" id="SSF75217">
    <property type="entry name" value="alpha/beta knot"/>
    <property type="match status" value="1"/>
</dbReference>
<evidence type="ECO:0000256" key="8">
    <source>
        <dbReference type="ARBA" id="ARBA00022679"/>
    </source>
</evidence>
<evidence type="ECO:0000256" key="4">
    <source>
        <dbReference type="ARBA" id="ARBA00013673"/>
    </source>
</evidence>
<dbReference type="NCBIfam" id="TIGR00046">
    <property type="entry name" value="RsmE family RNA methyltransferase"/>
    <property type="match status" value="1"/>
</dbReference>
<evidence type="ECO:0000256" key="3">
    <source>
        <dbReference type="ARBA" id="ARBA00012328"/>
    </source>
</evidence>
<dbReference type="AlphaFoldDB" id="A0A7K1L6U2"/>
<evidence type="ECO:0000259" key="13">
    <source>
        <dbReference type="Pfam" id="PF04452"/>
    </source>
</evidence>
<dbReference type="InterPro" id="IPR006700">
    <property type="entry name" value="RsmE"/>
</dbReference>
<keyword evidence="7 12" id="KW-0489">Methyltransferase</keyword>
<evidence type="ECO:0000256" key="9">
    <source>
        <dbReference type="ARBA" id="ARBA00022691"/>
    </source>
</evidence>
<gene>
    <name evidence="15" type="ORF">GNZ18_26630</name>
</gene>
<dbReference type="GO" id="GO:0070042">
    <property type="term" value="F:rRNA (uridine-N3-)-methyltransferase activity"/>
    <property type="evidence" value="ECO:0007669"/>
    <property type="project" value="TreeGrafter"/>
</dbReference>
<feature type="domain" description="Ribosomal RNA small subunit methyltransferase E PUA-like" evidence="14">
    <location>
        <begin position="20"/>
        <end position="66"/>
    </location>
</feature>
<dbReference type="Proteomes" id="UP000432015">
    <property type="component" value="Unassembled WGS sequence"/>
</dbReference>
<evidence type="ECO:0000259" key="14">
    <source>
        <dbReference type="Pfam" id="PF20260"/>
    </source>
</evidence>
<dbReference type="EC" id="2.1.1.193" evidence="3 12"/>
<feature type="domain" description="Ribosomal RNA small subunit methyltransferase E methyltransferase" evidence="13">
    <location>
        <begin position="77"/>
        <end position="236"/>
    </location>
</feature>
<keyword evidence="8 12" id="KW-0808">Transferase</keyword>
<dbReference type="InterPro" id="IPR029028">
    <property type="entry name" value="Alpha/beta_knot_MTases"/>
</dbReference>
<evidence type="ECO:0000313" key="15">
    <source>
        <dbReference type="EMBL" id="MUN40147.1"/>
    </source>
</evidence>
<evidence type="ECO:0000256" key="12">
    <source>
        <dbReference type="PIRNR" id="PIRNR015601"/>
    </source>
</evidence>
<dbReference type="Gene3D" id="2.40.240.20">
    <property type="entry name" value="Hypothetical PUA domain-like, domain 1"/>
    <property type="match status" value="1"/>
</dbReference>
<proteinExistence type="inferred from homology"/>
<comment type="subcellular location">
    <subcellularLocation>
        <location evidence="1 12">Cytoplasm</location>
    </subcellularLocation>
</comment>
<keyword evidence="9 12" id="KW-0949">S-adenosyl-L-methionine</keyword>
<evidence type="ECO:0000256" key="2">
    <source>
        <dbReference type="ARBA" id="ARBA00005528"/>
    </source>
</evidence>
<dbReference type="EMBL" id="WOFH01000010">
    <property type="protein sequence ID" value="MUN40147.1"/>
    <property type="molecule type" value="Genomic_DNA"/>
</dbReference>
<dbReference type="PIRSF" id="PIRSF015601">
    <property type="entry name" value="MTase_slr0722"/>
    <property type="match status" value="1"/>
</dbReference>
<comment type="caution">
    <text evidence="15">The sequence shown here is derived from an EMBL/GenBank/DDBJ whole genome shotgun (WGS) entry which is preliminary data.</text>
</comment>
<accession>A0A7K1L6U2</accession>
<dbReference type="Gene3D" id="3.40.1280.10">
    <property type="match status" value="1"/>
</dbReference>
<dbReference type="GO" id="GO:0070475">
    <property type="term" value="P:rRNA base methylation"/>
    <property type="evidence" value="ECO:0007669"/>
    <property type="project" value="TreeGrafter"/>
</dbReference>
<keyword evidence="16" id="KW-1185">Reference proteome</keyword>
<dbReference type="PANTHER" id="PTHR30027:SF3">
    <property type="entry name" value="16S RRNA (URACIL(1498)-N(3))-METHYLTRANSFERASE"/>
    <property type="match status" value="1"/>
</dbReference>
<reference evidence="15 16" key="1">
    <citation type="submission" date="2019-11" db="EMBL/GenBank/DDBJ databases">
        <authorList>
            <person name="Cao P."/>
        </authorList>
    </citation>
    <scope>NUCLEOTIDE SEQUENCE [LARGE SCALE GENOMIC DNA]</scope>
    <source>
        <strain evidence="15 16">NEAU-AAG5</strain>
    </source>
</reference>
<organism evidence="15 16">
    <name type="scientific">Actinomadura litoris</name>
    <dbReference type="NCBI Taxonomy" id="2678616"/>
    <lineage>
        <taxon>Bacteria</taxon>
        <taxon>Bacillati</taxon>
        <taxon>Actinomycetota</taxon>
        <taxon>Actinomycetes</taxon>
        <taxon>Streptosporangiales</taxon>
        <taxon>Thermomonosporaceae</taxon>
        <taxon>Actinomadura</taxon>
    </lineage>
</organism>
<dbReference type="NCBIfam" id="NF008693">
    <property type="entry name" value="PRK11713.2-3"/>
    <property type="match status" value="1"/>
</dbReference>
<protein>
    <recommendedName>
        <fullName evidence="4 12">Ribosomal RNA small subunit methyltransferase E</fullName>
        <ecNumber evidence="3 12">2.1.1.193</ecNumber>
    </recommendedName>
</protein>